<dbReference type="InterPro" id="IPR004089">
    <property type="entry name" value="MCPsignal_dom"/>
</dbReference>
<dbReference type="Proteomes" id="UP000594015">
    <property type="component" value="Chromosome"/>
</dbReference>
<feature type="domain" description="Methyl-accepting transducer" evidence="6">
    <location>
        <begin position="302"/>
        <end position="517"/>
    </location>
</feature>
<evidence type="ECO:0000256" key="2">
    <source>
        <dbReference type="ARBA" id="ARBA00029447"/>
    </source>
</evidence>
<dbReference type="InterPro" id="IPR051310">
    <property type="entry name" value="MCP_chemotaxis"/>
</dbReference>
<dbReference type="Gene3D" id="6.10.340.10">
    <property type="match status" value="1"/>
</dbReference>
<dbReference type="EMBL" id="CP030050">
    <property type="protein sequence ID" value="QOZ66903.1"/>
    <property type="molecule type" value="Genomic_DNA"/>
</dbReference>
<feature type="region of interest" description="Disordered" evidence="4">
    <location>
        <begin position="559"/>
        <end position="601"/>
    </location>
</feature>
<dbReference type="SMART" id="SM00304">
    <property type="entry name" value="HAMP"/>
    <property type="match status" value="1"/>
</dbReference>
<proteinExistence type="inferred from homology"/>
<dbReference type="CDD" id="cd06225">
    <property type="entry name" value="HAMP"/>
    <property type="match status" value="1"/>
</dbReference>
<evidence type="ECO:0000256" key="4">
    <source>
        <dbReference type="SAM" id="MobiDB-lite"/>
    </source>
</evidence>
<dbReference type="PRINTS" id="PR00260">
    <property type="entry name" value="CHEMTRNSDUCR"/>
</dbReference>
<evidence type="ECO:0000313" key="9">
    <source>
        <dbReference type="Proteomes" id="UP000594015"/>
    </source>
</evidence>
<dbReference type="PROSITE" id="PS50885">
    <property type="entry name" value="HAMP"/>
    <property type="match status" value="1"/>
</dbReference>
<comment type="similarity">
    <text evidence="2">Belongs to the methyl-accepting chemotaxis (MCP) protein family.</text>
</comment>
<dbReference type="InterPro" id="IPR003660">
    <property type="entry name" value="HAMP_dom"/>
</dbReference>
<feature type="compositionally biased region" description="Polar residues" evidence="4">
    <location>
        <begin position="314"/>
        <end position="327"/>
    </location>
</feature>
<dbReference type="Gene3D" id="1.10.287.950">
    <property type="entry name" value="Methyl-accepting chemotaxis protein"/>
    <property type="match status" value="1"/>
</dbReference>
<name>A0AAE7NP41_9BRAD</name>
<dbReference type="SUPFAM" id="SSF58104">
    <property type="entry name" value="Methyl-accepting chemotaxis protein (MCP) signaling domain"/>
    <property type="match status" value="1"/>
</dbReference>
<evidence type="ECO:0000259" key="6">
    <source>
        <dbReference type="PROSITE" id="PS50111"/>
    </source>
</evidence>
<dbReference type="Pfam" id="PF00015">
    <property type="entry name" value="MCPsignal"/>
    <property type="match status" value="1"/>
</dbReference>
<feature type="transmembrane region" description="Helical" evidence="5">
    <location>
        <begin position="184"/>
        <end position="206"/>
    </location>
</feature>
<dbReference type="InterPro" id="IPR004090">
    <property type="entry name" value="Chemotax_Me-accpt_rcpt"/>
</dbReference>
<evidence type="ECO:0000256" key="1">
    <source>
        <dbReference type="ARBA" id="ARBA00022500"/>
    </source>
</evidence>
<dbReference type="AlphaFoldDB" id="A0AAE7NP41"/>
<feature type="compositionally biased region" description="Low complexity" evidence="4">
    <location>
        <begin position="328"/>
        <end position="343"/>
    </location>
</feature>
<dbReference type="FunFam" id="1.10.287.950:FF:000008">
    <property type="entry name" value="Methyl-accepting chemotaxis protein"/>
    <property type="match status" value="1"/>
</dbReference>
<evidence type="ECO:0000256" key="5">
    <source>
        <dbReference type="SAM" id="Phobius"/>
    </source>
</evidence>
<dbReference type="GO" id="GO:0006935">
    <property type="term" value="P:chemotaxis"/>
    <property type="evidence" value="ECO:0007669"/>
    <property type="project" value="UniProtKB-KW"/>
</dbReference>
<dbReference type="PANTHER" id="PTHR43531">
    <property type="entry name" value="PROTEIN ICFG"/>
    <property type="match status" value="1"/>
</dbReference>
<dbReference type="GO" id="GO:0004888">
    <property type="term" value="F:transmembrane signaling receptor activity"/>
    <property type="evidence" value="ECO:0007669"/>
    <property type="project" value="InterPro"/>
</dbReference>
<keyword evidence="5" id="KW-0472">Membrane</keyword>
<dbReference type="Pfam" id="PF00672">
    <property type="entry name" value="HAMP"/>
    <property type="match status" value="1"/>
</dbReference>
<keyword evidence="1" id="KW-0145">Chemotaxis</keyword>
<dbReference type="KEGG" id="barh:WN72_11705"/>
<reference evidence="8 9" key="1">
    <citation type="submission" date="2018-06" db="EMBL/GenBank/DDBJ databases">
        <title>Comparative genomics of Bradyrhizobium nodulating Arachidis hypogaea.</title>
        <authorList>
            <person name="Li Y."/>
        </authorList>
    </citation>
    <scope>NUCLEOTIDE SEQUENCE [LARGE SCALE GENOMIC DNA]</scope>
    <source>
        <strain evidence="8 9">CCBAU 051107</strain>
    </source>
</reference>
<evidence type="ECO:0000259" key="7">
    <source>
        <dbReference type="PROSITE" id="PS50885"/>
    </source>
</evidence>
<organism evidence="8 9">
    <name type="scientific">Bradyrhizobium arachidis</name>
    <dbReference type="NCBI Taxonomy" id="858423"/>
    <lineage>
        <taxon>Bacteria</taxon>
        <taxon>Pseudomonadati</taxon>
        <taxon>Pseudomonadota</taxon>
        <taxon>Alphaproteobacteria</taxon>
        <taxon>Hyphomicrobiales</taxon>
        <taxon>Nitrobacteraceae</taxon>
        <taxon>Bradyrhizobium</taxon>
    </lineage>
</organism>
<accession>A0AAE7NP41</accession>
<sequence length="601" mass="63380">MRFTVKAKLASAFGVVILLSMIAGAVGYMKLADMVGTTELLVSRSGRMEKAAELKEGILFLVRSEKNSILAASDAEHEQFRADLIKNREAVAKSKDEIYAAASESGKKLMESFNVAFAKLNAYQDETVRLAKTDKPQALDRSMHDGRKVVADAIEAADGYIKNVRKNMAEQAEQAKQDGARAEMILMSLVIASLLIAAAAATWIALNISRALAQAVGLADAVAIGDLSHKIESSSNDEIGDLIKSLNAMTVNLNATAALANQIAQGDLTVEAKPLSDKDTLGLALERMVEKLRQIVSEALTAAQNVSAGSQELSASAEQLSQGATEQASSAEEASSSMEEMASNVKQNADNANQTEKIAAQSAKDAEASGAAVGRAVNAMQTIAEKITIVQEIARQTDLLALNAAVEAARAGEHGKGFAVVASEVRKLAERSQAAAAEIGTLSAETVKVAQEAGSMLSKLVPDIKRTAELVEEITAACREQDVGSAQINQAIQQLDKVGQQNASASEEVSSTSEELASQAEQLQSTIAYFRIDHGAKSQAPAPIDRAVNQLRAKAATMAAAERPAKKPQARPARALKAAGGGGFAFDMNDGEDDRDADFQR</sequence>
<dbReference type="InterPro" id="IPR024478">
    <property type="entry name" value="HlyB_4HB_MCP"/>
</dbReference>
<protein>
    <submittedName>
        <fullName evidence="8">Methyl-accepting chemotaxis protein</fullName>
    </submittedName>
</protein>
<feature type="domain" description="HAMP" evidence="7">
    <location>
        <begin position="206"/>
        <end position="258"/>
    </location>
</feature>
<dbReference type="PROSITE" id="PS50111">
    <property type="entry name" value="CHEMOTAXIS_TRANSDUC_2"/>
    <property type="match status" value="1"/>
</dbReference>
<gene>
    <name evidence="8" type="ORF">WN72_11705</name>
</gene>
<dbReference type="PANTHER" id="PTHR43531:SF11">
    <property type="entry name" value="METHYL-ACCEPTING CHEMOTAXIS PROTEIN 3"/>
    <property type="match status" value="1"/>
</dbReference>
<dbReference type="SMART" id="SM00283">
    <property type="entry name" value="MA"/>
    <property type="match status" value="1"/>
</dbReference>
<evidence type="ECO:0000256" key="3">
    <source>
        <dbReference type="PROSITE-ProRule" id="PRU00284"/>
    </source>
</evidence>
<evidence type="ECO:0000313" key="8">
    <source>
        <dbReference type="EMBL" id="QOZ66903.1"/>
    </source>
</evidence>
<dbReference type="RefSeq" id="WP_092217546.1">
    <property type="nucleotide sequence ID" value="NZ_CP030050.1"/>
</dbReference>
<feature type="compositionally biased region" description="Acidic residues" evidence="4">
    <location>
        <begin position="589"/>
        <end position="601"/>
    </location>
</feature>
<feature type="region of interest" description="Disordered" evidence="4">
    <location>
        <begin position="314"/>
        <end position="346"/>
    </location>
</feature>
<dbReference type="Pfam" id="PF12729">
    <property type="entry name" value="4HB_MCP_1"/>
    <property type="match status" value="1"/>
</dbReference>
<keyword evidence="5" id="KW-1133">Transmembrane helix</keyword>
<keyword evidence="3" id="KW-0807">Transducer</keyword>
<dbReference type="GO" id="GO:0005886">
    <property type="term" value="C:plasma membrane"/>
    <property type="evidence" value="ECO:0007669"/>
    <property type="project" value="TreeGrafter"/>
</dbReference>
<dbReference type="GO" id="GO:0007165">
    <property type="term" value="P:signal transduction"/>
    <property type="evidence" value="ECO:0007669"/>
    <property type="project" value="UniProtKB-KW"/>
</dbReference>
<keyword evidence="5" id="KW-0812">Transmembrane</keyword>